<reference evidence="1" key="1">
    <citation type="journal article" date="2015" name="Nature">
        <title>Complex archaea that bridge the gap between prokaryotes and eukaryotes.</title>
        <authorList>
            <person name="Spang A."/>
            <person name="Saw J.H."/>
            <person name="Jorgensen S.L."/>
            <person name="Zaremba-Niedzwiedzka K."/>
            <person name="Martijn J."/>
            <person name="Lind A.E."/>
            <person name="van Eijk R."/>
            <person name="Schleper C."/>
            <person name="Guy L."/>
            <person name="Ettema T.J."/>
        </authorList>
    </citation>
    <scope>NUCLEOTIDE SEQUENCE</scope>
</reference>
<accession>A0A0F8WYH5</accession>
<dbReference type="InterPro" id="IPR036291">
    <property type="entry name" value="NAD(P)-bd_dom_sf"/>
</dbReference>
<name>A0A0F8WYH5_9ZZZZ</name>
<organism evidence="1">
    <name type="scientific">marine sediment metagenome</name>
    <dbReference type="NCBI Taxonomy" id="412755"/>
    <lineage>
        <taxon>unclassified sequences</taxon>
        <taxon>metagenomes</taxon>
        <taxon>ecological metagenomes</taxon>
    </lineage>
</organism>
<dbReference type="EMBL" id="LAZR01062340">
    <property type="protein sequence ID" value="KKK61728.1"/>
    <property type="molecule type" value="Genomic_DNA"/>
</dbReference>
<comment type="caution">
    <text evidence="1">The sequence shown here is derived from an EMBL/GenBank/DDBJ whole genome shotgun (WGS) entry which is preliminary data.</text>
</comment>
<dbReference type="Gene3D" id="3.90.25.10">
    <property type="entry name" value="UDP-galactose 4-epimerase, domain 1"/>
    <property type="match status" value="1"/>
</dbReference>
<feature type="non-terminal residue" evidence="1">
    <location>
        <position position="1"/>
    </location>
</feature>
<dbReference type="SUPFAM" id="SSF51735">
    <property type="entry name" value="NAD(P)-binding Rossmann-fold domains"/>
    <property type="match status" value="1"/>
</dbReference>
<proteinExistence type="predicted"/>
<dbReference type="Gene3D" id="3.40.50.720">
    <property type="entry name" value="NAD(P)-binding Rossmann-like Domain"/>
    <property type="match status" value="1"/>
</dbReference>
<protein>
    <submittedName>
        <fullName evidence="1">Uncharacterized protein</fullName>
    </submittedName>
</protein>
<evidence type="ECO:0000313" key="1">
    <source>
        <dbReference type="EMBL" id="KKK61728.1"/>
    </source>
</evidence>
<dbReference type="AlphaFoldDB" id="A0A0F8WYH5"/>
<sequence>LWVGHAVVALTAAASCPADGPVNVGSGRGVPLLDLAQHILTLTGSRSEVKNRPAREAEVVRFVADVRKMRSVLGVEPPENSLSELSLMWSEECQNQKGARWVTSSS</sequence>
<gene>
    <name evidence="1" type="ORF">LCGC14_3011420</name>
</gene>